<dbReference type="EMBL" id="FKIF01000007">
    <property type="protein sequence ID" value="SAI70851.1"/>
    <property type="molecule type" value="Genomic_DNA"/>
</dbReference>
<evidence type="ECO:0008006" key="4">
    <source>
        <dbReference type="Google" id="ProtNLM"/>
    </source>
</evidence>
<evidence type="ECO:0000256" key="1">
    <source>
        <dbReference type="SAM" id="MobiDB-lite"/>
    </source>
</evidence>
<dbReference type="OrthoDB" id="8637338at2"/>
<proteinExistence type="predicted"/>
<sequence length="91" mass="9505">MNPFTDPDLSSPRYRAVRPNVGPSDSSDSASDMPPGMDSDTDAQGTGERDSVNPRRGGRPADVAPDEIVDEDEAGVSHARPDPVRNGGDAA</sequence>
<feature type="compositionally biased region" description="Acidic residues" evidence="1">
    <location>
        <begin position="64"/>
        <end position="74"/>
    </location>
</feature>
<accession>A0A157SKQ8</accession>
<dbReference type="STRING" id="288768.SAMEA3906486_03203"/>
<name>A0A157SKQ8_9BORD</name>
<protein>
    <recommendedName>
        <fullName evidence="4">MatE family transporter</fullName>
    </recommendedName>
</protein>
<reference evidence="2 3" key="1">
    <citation type="submission" date="2016-04" db="EMBL/GenBank/DDBJ databases">
        <authorList>
            <consortium name="Pathogen Informatics"/>
        </authorList>
    </citation>
    <scope>NUCLEOTIDE SEQUENCE [LARGE SCALE GENOMIC DNA]</scope>
    <source>
        <strain evidence="2 3">H050680373</strain>
    </source>
</reference>
<dbReference type="AlphaFoldDB" id="A0A157SKQ8"/>
<dbReference type="Proteomes" id="UP000076848">
    <property type="component" value="Unassembled WGS sequence"/>
</dbReference>
<gene>
    <name evidence="2" type="ORF">SAMEA3906486_03203</name>
</gene>
<keyword evidence="3" id="KW-1185">Reference proteome</keyword>
<evidence type="ECO:0000313" key="2">
    <source>
        <dbReference type="EMBL" id="SAI70851.1"/>
    </source>
</evidence>
<dbReference type="RefSeq" id="WP_066128969.1">
    <property type="nucleotide sequence ID" value="NZ_FKIF01000007.1"/>
</dbReference>
<organism evidence="2 3">
    <name type="scientific">Bordetella ansorpii</name>
    <dbReference type="NCBI Taxonomy" id="288768"/>
    <lineage>
        <taxon>Bacteria</taxon>
        <taxon>Pseudomonadati</taxon>
        <taxon>Pseudomonadota</taxon>
        <taxon>Betaproteobacteria</taxon>
        <taxon>Burkholderiales</taxon>
        <taxon>Alcaligenaceae</taxon>
        <taxon>Bordetella</taxon>
    </lineage>
</organism>
<feature type="region of interest" description="Disordered" evidence="1">
    <location>
        <begin position="1"/>
        <end position="91"/>
    </location>
</feature>
<evidence type="ECO:0000313" key="3">
    <source>
        <dbReference type="Proteomes" id="UP000076848"/>
    </source>
</evidence>
<feature type="compositionally biased region" description="Low complexity" evidence="1">
    <location>
        <begin position="22"/>
        <end position="38"/>
    </location>
</feature>